<dbReference type="InterPro" id="IPR001138">
    <property type="entry name" value="Zn2Cys6_DnaBD"/>
</dbReference>
<keyword evidence="4" id="KW-0238">DNA-binding</keyword>
<dbReference type="Pfam" id="PF00172">
    <property type="entry name" value="Zn_clus"/>
    <property type="match status" value="1"/>
</dbReference>
<feature type="compositionally biased region" description="Low complexity" evidence="7">
    <location>
        <begin position="47"/>
        <end position="59"/>
    </location>
</feature>
<dbReference type="InterPro" id="IPR051711">
    <property type="entry name" value="Stress_Response_Reg"/>
</dbReference>
<evidence type="ECO:0000259" key="8">
    <source>
        <dbReference type="SMART" id="SM00906"/>
    </source>
</evidence>
<evidence type="ECO:0000256" key="1">
    <source>
        <dbReference type="ARBA" id="ARBA00004123"/>
    </source>
</evidence>
<keyword evidence="10" id="KW-1185">Reference proteome</keyword>
<evidence type="ECO:0000313" key="9">
    <source>
        <dbReference type="EMBL" id="VUC34840.1"/>
    </source>
</evidence>
<dbReference type="CDD" id="cd00067">
    <property type="entry name" value="GAL4"/>
    <property type="match status" value="1"/>
</dbReference>
<evidence type="ECO:0000313" key="10">
    <source>
        <dbReference type="Proteomes" id="UP000766486"/>
    </source>
</evidence>
<evidence type="ECO:0000256" key="2">
    <source>
        <dbReference type="ARBA" id="ARBA00022723"/>
    </source>
</evidence>
<dbReference type="SMART" id="SM00906">
    <property type="entry name" value="Fungal_trans"/>
    <property type="match status" value="1"/>
</dbReference>
<gene>
    <name evidence="9" type="ORF">CLO192961_LOCUS396673</name>
</gene>
<evidence type="ECO:0000256" key="7">
    <source>
        <dbReference type="SAM" id="MobiDB-lite"/>
    </source>
</evidence>
<dbReference type="Proteomes" id="UP000766486">
    <property type="component" value="Unassembled WGS sequence"/>
</dbReference>
<evidence type="ECO:0000256" key="5">
    <source>
        <dbReference type="ARBA" id="ARBA00023163"/>
    </source>
</evidence>
<comment type="caution">
    <text evidence="9">The sequence shown here is derived from an EMBL/GenBank/DDBJ whole genome shotgun (WGS) entry which is preliminary data.</text>
</comment>
<name>A0ABY6UTX4_BIOOC</name>
<evidence type="ECO:0000256" key="4">
    <source>
        <dbReference type="ARBA" id="ARBA00023125"/>
    </source>
</evidence>
<dbReference type="EMBL" id="CABFNS010000897">
    <property type="protein sequence ID" value="VUC34840.1"/>
    <property type="molecule type" value="Genomic_DNA"/>
</dbReference>
<dbReference type="PANTHER" id="PTHR47540">
    <property type="entry name" value="THIAMINE REPRESSIBLE GENES REGULATORY PROTEIN THI5"/>
    <property type="match status" value="1"/>
</dbReference>
<keyword evidence="2" id="KW-0479">Metal-binding</keyword>
<keyword evidence="5" id="KW-0804">Transcription</keyword>
<keyword evidence="6" id="KW-0539">Nucleus</keyword>
<comment type="subcellular location">
    <subcellularLocation>
        <location evidence="1">Nucleus</location>
    </subcellularLocation>
</comment>
<dbReference type="CDD" id="cd12148">
    <property type="entry name" value="fungal_TF_MHR"/>
    <property type="match status" value="1"/>
</dbReference>
<evidence type="ECO:0000256" key="6">
    <source>
        <dbReference type="ARBA" id="ARBA00023242"/>
    </source>
</evidence>
<dbReference type="PANTHER" id="PTHR47540:SF3">
    <property type="entry name" value="ZN(II)2CYS6 TRANSCRIPTION FACTOR (EUROFUNG)"/>
    <property type="match status" value="1"/>
</dbReference>
<protein>
    <recommendedName>
        <fullName evidence="8">Xylanolytic transcriptional activator regulatory domain-containing protein</fullName>
    </recommendedName>
</protein>
<feature type="domain" description="Xylanolytic transcriptional activator regulatory" evidence="8">
    <location>
        <begin position="264"/>
        <end position="343"/>
    </location>
</feature>
<keyword evidence="3" id="KW-0805">Transcription regulation</keyword>
<feature type="region of interest" description="Disordered" evidence="7">
    <location>
        <begin position="40"/>
        <end position="59"/>
    </location>
</feature>
<dbReference type="Gene3D" id="4.10.240.10">
    <property type="entry name" value="Zn(2)-C6 fungal-type DNA-binding domain"/>
    <property type="match status" value="1"/>
</dbReference>
<reference evidence="9 10" key="1">
    <citation type="submission" date="2019-06" db="EMBL/GenBank/DDBJ databases">
        <authorList>
            <person name="Broberg M."/>
        </authorList>
    </citation>
    <scope>NUCLEOTIDE SEQUENCE [LARGE SCALE GENOMIC DNA]</scope>
</reference>
<organism evidence="9 10">
    <name type="scientific">Bionectria ochroleuca</name>
    <name type="common">Gliocladium roseum</name>
    <dbReference type="NCBI Taxonomy" id="29856"/>
    <lineage>
        <taxon>Eukaryota</taxon>
        <taxon>Fungi</taxon>
        <taxon>Dikarya</taxon>
        <taxon>Ascomycota</taxon>
        <taxon>Pezizomycotina</taxon>
        <taxon>Sordariomycetes</taxon>
        <taxon>Hypocreomycetidae</taxon>
        <taxon>Hypocreales</taxon>
        <taxon>Bionectriaceae</taxon>
        <taxon>Clonostachys</taxon>
    </lineage>
</organism>
<dbReference type="Pfam" id="PF04082">
    <property type="entry name" value="Fungal_trans"/>
    <property type="match status" value="1"/>
</dbReference>
<proteinExistence type="predicted"/>
<sequence length="643" mass="72251">MARHKERMRRDRKKVRCSGTHPCELCIKDSLSCTFNAPYSRGKRRTASSTTASETRTGAVAISRTAPSASLDGSMSLVGTIDDNSPGIDIGISVQRAQPVLSAYASPELGASDRQGHFLNESSGLSFLLRLHRRLKRDNGKASPTSVFTLGDPALPRFNEIAFTLPSRHEADSLVRVYFELSSAGYRFLHRPTIELWINQLYLHGRVMGTHSHSKFAVVLSILAYFQAAEQELAHETESASLFSAQALLGCCFYVLTRSRLNHCWSLFGTTSRIILALGFHRRTLKHTRGPGAQVDHLDYESRKRLFWCAYNLDKTLSTILGRPCAIHDSDIDQELPNVVDDQDLSPTSMVVAQSDNMHVMLGTIQNQKLGRILSNVLSSLYGLIPLEQPHRYQVMKELGLAVHTWRQELPAFLNAERVDSTLLKPLFQRQSNILSLAAGHAEILIYRPCLFSDYTRQHYYSEGSEDSTVAHVQICLRAAMEIVRVIKCMADADQLYAASWVAQYQAFCAVVVLYTFTLKSTREDPATWGDYFRAAERCQGLLAAIRNENSLARRFMLIMEEYRTEVMQKLEQDSPAAGNFTHDSHTHARPLPASELLDSGTQPEPIAEYFDIPNWEQLDFLALDIGDMIPEMDPNFNNIPCL</sequence>
<accession>A0ABY6UTX4</accession>
<evidence type="ECO:0000256" key="3">
    <source>
        <dbReference type="ARBA" id="ARBA00023015"/>
    </source>
</evidence>
<dbReference type="InterPro" id="IPR036864">
    <property type="entry name" value="Zn2-C6_fun-type_DNA-bd_sf"/>
</dbReference>
<dbReference type="InterPro" id="IPR007219">
    <property type="entry name" value="XnlR_reg_dom"/>
</dbReference>